<organism evidence="1 2">
    <name type="scientific">Xylanibacter ruminicola</name>
    <name type="common">Prevotella ruminicola</name>
    <dbReference type="NCBI Taxonomy" id="839"/>
    <lineage>
        <taxon>Bacteria</taxon>
        <taxon>Pseudomonadati</taxon>
        <taxon>Bacteroidota</taxon>
        <taxon>Bacteroidia</taxon>
        <taxon>Bacteroidales</taxon>
        <taxon>Prevotellaceae</taxon>
        <taxon>Xylanibacter</taxon>
    </lineage>
</organism>
<dbReference type="RefSeq" id="WP_073042722.1">
    <property type="nucleotide sequence ID" value="NZ_FRCJ01000001.1"/>
</dbReference>
<evidence type="ECO:0000313" key="2">
    <source>
        <dbReference type="Proteomes" id="UP000184280"/>
    </source>
</evidence>
<reference evidence="1 2" key="1">
    <citation type="submission" date="2016-11" db="EMBL/GenBank/DDBJ databases">
        <authorList>
            <person name="Jaros S."/>
            <person name="Januszkiewicz K."/>
            <person name="Wedrychowicz H."/>
        </authorList>
    </citation>
    <scope>NUCLEOTIDE SEQUENCE [LARGE SCALE GENOMIC DNA]</scope>
    <source>
        <strain evidence="1 2">BPI-34</strain>
    </source>
</reference>
<sequence length="296" mass="32763">MAIIKKNDVTPERPVIIVLYGTPGTGKTSVSTTAENPVLVDTDRGFDRAVQRVDTLVANNWQDITNETNTLKGYKTIVVDTAKAMLDDYLSAYAVQQDPKLAYNSLKRFGRMADDFKLFVNTIRNSGADLIFICHDKEEKDGDNTKHSPDCTGQSKDLLIRIADQVGYVCKENGKRVIKFEPQDCFVGKNVAKLDTKEVPDCTSEEFPTFMAGIVSDVKKAIQSNSEATKAANELLVSLRDDLDAALNPEDFDACLEARMKLPAVYRKAFAAEVNKKAKAKGLTYNKEENKYQAAA</sequence>
<dbReference type="Proteomes" id="UP000184280">
    <property type="component" value="Unassembled WGS sequence"/>
</dbReference>
<dbReference type="InterPro" id="IPR027417">
    <property type="entry name" value="P-loop_NTPase"/>
</dbReference>
<dbReference type="SUPFAM" id="SSF52540">
    <property type="entry name" value="P-loop containing nucleoside triphosphate hydrolases"/>
    <property type="match status" value="1"/>
</dbReference>
<protein>
    <submittedName>
        <fullName evidence="1">AAA domain-containing protein</fullName>
    </submittedName>
</protein>
<dbReference type="AlphaFoldDB" id="A0A1M7D6X1"/>
<name>A0A1M7D6X1_XYLRU</name>
<dbReference type="EMBL" id="FRCJ01000001">
    <property type="protein sequence ID" value="SHL74919.1"/>
    <property type="molecule type" value="Genomic_DNA"/>
</dbReference>
<evidence type="ECO:0000313" key="1">
    <source>
        <dbReference type="EMBL" id="SHL74919.1"/>
    </source>
</evidence>
<dbReference type="OrthoDB" id="787720at2"/>
<proteinExistence type="predicted"/>
<dbReference type="Pfam" id="PF13479">
    <property type="entry name" value="AAA_24"/>
    <property type="match status" value="1"/>
</dbReference>
<gene>
    <name evidence="1" type="ORF">SAMN04488494_0639</name>
</gene>
<accession>A0A1M7D6X1</accession>